<dbReference type="EMBL" id="CP063356">
    <property type="protein sequence ID" value="QOY35791.1"/>
    <property type="molecule type" value="Genomic_DNA"/>
</dbReference>
<proteinExistence type="predicted"/>
<reference evidence="2" key="4">
    <citation type="submission" date="2020-10" db="EMBL/GenBank/DDBJ databases">
        <authorList>
            <person name="Bassil N.M."/>
            <person name="Lloyd J.R."/>
        </authorList>
    </citation>
    <scope>NUCLEOTIDE SEQUENCE</scope>
    <source>
        <strain evidence="2">NB2006</strain>
    </source>
</reference>
<dbReference type="InterPro" id="IPR024488">
    <property type="entry name" value="DUF2777"/>
</dbReference>
<gene>
    <name evidence="2" type="ORF">AWH56_024565</name>
    <name evidence="1" type="ORF">AWH56_05810</name>
</gene>
<dbReference type="RefSeq" id="WP_071316226.1">
    <property type="nucleotide sequence ID" value="NZ_CP063356.2"/>
</dbReference>
<dbReference type="EMBL" id="LQXD01000055">
    <property type="protein sequence ID" value="OIJ22529.1"/>
    <property type="molecule type" value="Genomic_DNA"/>
</dbReference>
<reference evidence="2 3" key="2">
    <citation type="journal article" date="2017" name="Genome Announc.">
        <title>Draft Genome Sequences of Four Alkaliphilic Bacteria Belonging to the Anaerobacillus Genus.</title>
        <authorList>
            <person name="Bassil N.M."/>
            <person name="Lloyd J.R."/>
        </authorList>
    </citation>
    <scope>NUCLEOTIDE SEQUENCE [LARGE SCALE GENOMIC DNA]</scope>
    <source>
        <strain evidence="2 3">NB2006</strain>
    </source>
</reference>
<dbReference type="Proteomes" id="UP000180175">
    <property type="component" value="Chromosome"/>
</dbReference>
<dbReference type="OrthoDB" id="2942325at2"/>
<evidence type="ECO:0000313" key="2">
    <source>
        <dbReference type="EMBL" id="QOY35791.1"/>
    </source>
</evidence>
<reference evidence="2 3" key="3">
    <citation type="journal article" date="2019" name="Int. J. Syst. Evol. Microbiol.">
        <title>Anaerobacillus isosaccharinicus sp. nov., an alkaliphilic bacterium which degrades isosaccharinic acid.</title>
        <authorList>
            <person name="Bassil N.M."/>
            <person name="Lloyd J.R."/>
        </authorList>
    </citation>
    <scope>NUCLEOTIDE SEQUENCE [LARGE SCALE GENOMIC DNA]</scope>
    <source>
        <strain evidence="2 3">NB2006</strain>
    </source>
</reference>
<reference evidence="1 3" key="1">
    <citation type="submission" date="2016-10" db="EMBL/GenBank/DDBJ databases">
        <title>Draft genome sequences of four alkaliphilic bacteria belonging to the Anaerobacillus genus.</title>
        <authorList>
            <person name="Bassil N.M."/>
            <person name="Lloyd J.R."/>
        </authorList>
    </citation>
    <scope>NUCLEOTIDE SEQUENCE [LARGE SCALE GENOMIC DNA]</scope>
    <source>
        <strain evidence="1 3">NB2006</strain>
    </source>
</reference>
<keyword evidence="3" id="KW-1185">Reference proteome</keyword>
<accession>A0A1S2MCY6</accession>
<evidence type="ECO:0000313" key="1">
    <source>
        <dbReference type="EMBL" id="OIJ22529.1"/>
    </source>
</evidence>
<protein>
    <submittedName>
        <fullName evidence="2">DUF2777 family protein</fullName>
    </submittedName>
</protein>
<name>A0A1S2MCY6_9BACI</name>
<dbReference type="KEGG" id="aia:AWH56_024565"/>
<dbReference type="Pfam" id="PF10949">
    <property type="entry name" value="DUF2777"/>
    <property type="match status" value="1"/>
</dbReference>
<organism evidence="1 3">
    <name type="scientific">Anaerobacillus isosaccharinicus</name>
    <dbReference type="NCBI Taxonomy" id="1532552"/>
    <lineage>
        <taxon>Bacteria</taxon>
        <taxon>Bacillati</taxon>
        <taxon>Bacillota</taxon>
        <taxon>Bacilli</taxon>
        <taxon>Bacillales</taxon>
        <taxon>Bacillaceae</taxon>
        <taxon>Anaerobacillus</taxon>
    </lineage>
</organism>
<evidence type="ECO:0000313" key="3">
    <source>
        <dbReference type="Proteomes" id="UP000180175"/>
    </source>
</evidence>
<sequence length="326" mass="37806">MNRKEANNHIGKQIRVVDPLLGSYIGELIDIIAEPKKPWRGKVTISAIEQYPVQNLTDSKEQSITHPPFTSGETYEVPGSKIESVGDVELHLNYNESLINALLNEVNYFQTEKNKVARVLAQLQEELKKADPTYEINNADELDYQYYTIAKDGDYVYIIDENNNQVPLNDCPFDFQIRVNGRWITVHYSDDLVFLDQKQKVHHLKEGSQIRLNKDQFDPYHIFINELEKPALDSLNNGLQKFKISHDHCVNCHNTLLNQYLASDEEKVFKGVNFISYQKGGDTVLVQHHYEREINDNGEDVTYDRFEFTNDKGKRLLMTYSTEKTK</sequence>
<dbReference type="AlphaFoldDB" id="A0A1S2MCY6"/>